<dbReference type="InterPro" id="IPR008920">
    <property type="entry name" value="TF_FadR/GntR_C"/>
</dbReference>
<dbReference type="SUPFAM" id="SSF48008">
    <property type="entry name" value="GntR ligand-binding domain-like"/>
    <property type="match status" value="1"/>
</dbReference>
<dbReference type="GO" id="GO:0003677">
    <property type="term" value="F:DNA binding"/>
    <property type="evidence" value="ECO:0007669"/>
    <property type="project" value="UniProtKB-KW"/>
</dbReference>
<keyword evidence="3" id="KW-0804">Transcription</keyword>
<dbReference type="CDD" id="cd07377">
    <property type="entry name" value="WHTH_GntR"/>
    <property type="match status" value="1"/>
</dbReference>
<dbReference type="InterPro" id="IPR036388">
    <property type="entry name" value="WH-like_DNA-bd_sf"/>
</dbReference>
<dbReference type="InterPro" id="IPR000524">
    <property type="entry name" value="Tscrpt_reg_HTH_GntR"/>
</dbReference>
<accession>A0A6J4LHP8</accession>
<dbReference type="SUPFAM" id="SSF46785">
    <property type="entry name" value="Winged helix' DNA-binding domain"/>
    <property type="match status" value="1"/>
</dbReference>
<name>A0A6J4LHP8_9CHLR</name>
<dbReference type="InterPro" id="IPR036390">
    <property type="entry name" value="WH_DNA-bd_sf"/>
</dbReference>
<dbReference type="PANTHER" id="PTHR43537:SF5">
    <property type="entry name" value="UXU OPERON TRANSCRIPTIONAL REGULATOR"/>
    <property type="match status" value="1"/>
</dbReference>
<evidence type="ECO:0000256" key="3">
    <source>
        <dbReference type="ARBA" id="ARBA00023163"/>
    </source>
</evidence>
<evidence type="ECO:0000313" key="5">
    <source>
        <dbReference type="EMBL" id="CAA9329108.1"/>
    </source>
</evidence>
<feature type="domain" description="HTH gntR-type" evidence="4">
    <location>
        <begin position="14"/>
        <end position="82"/>
    </location>
</feature>
<keyword evidence="1" id="KW-0805">Transcription regulation</keyword>
<dbReference type="SMART" id="SM00895">
    <property type="entry name" value="FCD"/>
    <property type="match status" value="1"/>
</dbReference>
<dbReference type="EMBL" id="CADCTR010002056">
    <property type="protein sequence ID" value="CAA9329108.1"/>
    <property type="molecule type" value="Genomic_DNA"/>
</dbReference>
<dbReference type="PRINTS" id="PR00035">
    <property type="entry name" value="HTHGNTR"/>
</dbReference>
<dbReference type="Pfam" id="PF07729">
    <property type="entry name" value="FCD"/>
    <property type="match status" value="1"/>
</dbReference>
<keyword evidence="2" id="KW-0238">DNA-binding</keyword>
<gene>
    <name evidence="5" type="ORF">AVDCRST_MAG93-6114</name>
</gene>
<dbReference type="Gene3D" id="1.10.10.10">
    <property type="entry name" value="Winged helix-like DNA-binding domain superfamily/Winged helix DNA-binding domain"/>
    <property type="match status" value="1"/>
</dbReference>
<dbReference type="Pfam" id="PF00392">
    <property type="entry name" value="GntR"/>
    <property type="match status" value="1"/>
</dbReference>
<evidence type="ECO:0000256" key="2">
    <source>
        <dbReference type="ARBA" id="ARBA00023125"/>
    </source>
</evidence>
<dbReference type="PROSITE" id="PS50949">
    <property type="entry name" value="HTH_GNTR"/>
    <property type="match status" value="1"/>
</dbReference>
<organism evidence="5">
    <name type="scientific">uncultured Chloroflexia bacterium</name>
    <dbReference type="NCBI Taxonomy" id="1672391"/>
    <lineage>
        <taxon>Bacteria</taxon>
        <taxon>Bacillati</taxon>
        <taxon>Chloroflexota</taxon>
        <taxon>Chloroflexia</taxon>
        <taxon>environmental samples</taxon>
    </lineage>
</organism>
<evidence type="ECO:0000256" key="1">
    <source>
        <dbReference type="ARBA" id="ARBA00023015"/>
    </source>
</evidence>
<dbReference type="SMART" id="SM00345">
    <property type="entry name" value="HTH_GNTR"/>
    <property type="match status" value="1"/>
</dbReference>
<dbReference type="PANTHER" id="PTHR43537">
    <property type="entry name" value="TRANSCRIPTIONAL REGULATOR, GNTR FAMILY"/>
    <property type="match status" value="1"/>
</dbReference>
<dbReference type="AlphaFoldDB" id="A0A6J4LHP8"/>
<sequence length="241" mass="26710">MDEDIAMGVPMNRTVLAEQIAEHIMQLIQSGVLKPDQQLPPERDLALKLGVSRPSLREALRALSLLGVIVKRQGEGVFVSALSSEALLAPLHFFVSLEPHRLDSLFEARMVVEAGITRVAAQRISADTLDQLRACVEQGKKNIDSPAAFLQVDMRFHQLIVESTNNPFLVRVSQSLGILGKASRELTVQLPGVRQQSHADHEDVLDALINHDPDQASSAMQRHLENVWRAYQQHAQAEGNR</sequence>
<proteinExistence type="predicted"/>
<protein>
    <recommendedName>
        <fullName evidence="4">HTH gntR-type domain-containing protein</fullName>
    </recommendedName>
</protein>
<dbReference type="Gene3D" id="1.20.120.530">
    <property type="entry name" value="GntR ligand-binding domain-like"/>
    <property type="match status" value="1"/>
</dbReference>
<dbReference type="GO" id="GO:0003700">
    <property type="term" value="F:DNA-binding transcription factor activity"/>
    <property type="evidence" value="ECO:0007669"/>
    <property type="project" value="InterPro"/>
</dbReference>
<reference evidence="5" key="1">
    <citation type="submission" date="2020-02" db="EMBL/GenBank/DDBJ databases">
        <authorList>
            <person name="Meier V. D."/>
        </authorList>
    </citation>
    <scope>NUCLEOTIDE SEQUENCE</scope>
    <source>
        <strain evidence="5">AVDCRST_MAG93</strain>
    </source>
</reference>
<evidence type="ECO:0000259" key="4">
    <source>
        <dbReference type="PROSITE" id="PS50949"/>
    </source>
</evidence>
<dbReference type="InterPro" id="IPR011711">
    <property type="entry name" value="GntR_C"/>
</dbReference>